<dbReference type="FunFam" id="3.30.200.20:FF:000553">
    <property type="entry name" value="Mitogen-activated protein kinase"/>
    <property type="match status" value="1"/>
</dbReference>
<evidence type="ECO:0000256" key="5">
    <source>
        <dbReference type="ARBA" id="ARBA00022840"/>
    </source>
</evidence>
<feature type="domain" description="Protein kinase" evidence="9">
    <location>
        <begin position="37"/>
        <end position="340"/>
    </location>
</feature>
<feature type="region of interest" description="Disordered" evidence="8">
    <location>
        <begin position="387"/>
        <end position="448"/>
    </location>
</feature>
<dbReference type="PROSITE" id="PS00107">
    <property type="entry name" value="PROTEIN_KINASE_ATP"/>
    <property type="match status" value="1"/>
</dbReference>
<dbReference type="PANTHER" id="PTHR24055">
    <property type="entry name" value="MITOGEN-ACTIVATED PROTEIN KINASE"/>
    <property type="match status" value="1"/>
</dbReference>
<keyword evidence="5 6" id="KW-0067">ATP-binding</keyword>
<evidence type="ECO:0000256" key="7">
    <source>
        <dbReference type="RuleBase" id="RU000304"/>
    </source>
</evidence>
<evidence type="ECO:0000259" key="9">
    <source>
        <dbReference type="PROSITE" id="PS50011"/>
    </source>
</evidence>
<dbReference type="SMART" id="SM00220">
    <property type="entry name" value="S_TKc"/>
    <property type="match status" value="1"/>
</dbReference>
<feature type="compositionally biased region" description="Low complexity" evidence="8">
    <location>
        <begin position="435"/>
        <end position="448"/>
    </location>
</feature>
<evidence type="ECO:0000256" key="1">
    <source>
        <dbReference type="ARBA" id="ARBA00022527"/>
    </source>
</evidence>
<feature type="compositionally biased region" description="Polar residues" evidence="8">
    <location>
        <begin position="387"/>
        <end position="401"/>
    </location>
</feature>
<accession>A0A914Z0S7</accession>
<feature type="compositionally biased region" description="Polar residues" evidence="8">
    <location>
        <begin position="424"/>
        <end position="434"/>
    </location>
</feature>
<dbReference type="Pfam" id="PF00069">
    <property type="entry name" value="Pkinase"/>
    <property type="match status" value="1"/>
</dbReference>
<proteinExistence type="inferred from homology"/>
<evidence type="ECO:0000256" key="6">
    <source>
        <dbReference type="PROSITE-ProRule" id="PRU10141"/>
    </source>
</evidence>
<protein>
    <submittedName>
        <fullName evidence="11">Protein kinase domain-containing protein</fullName>
    </submittedName>
</protein>
<evidence type="ECO:0000256" key="3">
    <source>
        <dbReference type="ARBA" id="ARBA00022741"/>
    </source>
</evidence>
<keyword evidence="1 7" id="KW-0723">Serine/threonine-protein kinase</keyword>
<dbReference type="GO" id="GO:0005524">
    <property type="term" value="F:ATP binding"/>
    <property type="evidence" value="ECO:0007669"/>
    <property type="project" value="UniProtKB-UniRule"/>
</dbReference>
<dbReference type="InterPro" id="IPR050117">
    <property type="entry name" value="MAPK"/>
</dbReference>
<keyword evidence="4" id="KW-0418">Kinase</keyword>
<evidence type="ECO:0000256" key="8">
    <source>
        <dbReference type="SAM" id="MobiDB-lite"/>
    </source>
</evidence>
<comment type="similarity">
    <text evidence="7">Belongs to the protein kinase superfamily.</text>
</comment>
<keyword evidence="2" id="KW-0808">Transferase</keyword>
<dbReference type="GO" id="GO:0004674">
    <property type="term" value="F:protein serine/threonine kinase activity"/>
    <property type="evidence" value="ECO:0007669"/>
    <property type="project" value="UniProtKB-KW"/>
</dbReference>
<feature type="binding site" evidence="6">
    <location>
        <position position="67"/>
    </location>
    <ligand>
        <name>ATP</name>
        <dbReference type="ChEBI" id="CHEBI:30616"/>
    </ligand>
</feature>
<dbReference type="Proteomes" id="UP000887577">
    <property type="component" value="Unplaced"/>
</dbReference>
<dbReference type="WBParaSite" id="PSU_v2.g3873.t1">
    <property type="protein sequence ID" value="PSU_v2.g3873.t1"/>
    <property type="gene ID" value="PSU_v2.g3873"/>
</dbReference>
<dbReference type="PROSITE" id="PS50011">
    <property type="entry name" value="PROTEIN_KINASE_DOM"/>
    <property type="match status" value="1"/>
</dbReference>
<evidence type="ECO:0000256" key="2">
    <source>
        <dbReference type="ARBA" id="ARBA00022679"/>
    </source>
</evidence>
<dbReference type="InterPro" id="IPR008271">
    <property type="entry name" value="Ser/Thr_kinase_AS"/>
</dbReference>
<dbReference type="SUPFAM" id="SSF56112">
    <property type="entry name" value="Protein kinase-like (PK-like)"/>
    <property type="match status" value="1"/>
</dbReference>
<organism evidence="10 11">
    <name type="scientific">Panagrolaimus superbus</name>
    <dbReference type="NCBI Taxonomy" id="310955"/>
    <lineage>
        <taxon>Eukaryota</taxon>
        <taxon>Metazoa</taxon>
        <taxon>Ecdysozoa</taxon>
        <taxon>Nematoda</taxon>
        <taxon>Chromadorea</taxon>
        <taxon>Rhabditida</taxon>
        <taxon>Tylenchina</taxon>
        <taxon>Panagrolaimomorpha</taxon>
        <taxon>Panagrolaimoidea</taxon>
        <taxon>Panagrolaimidae</taxon>
        <taxon>Panagrolaimus</taxon>
    </lineage>
</organism>
<dbReference type="PROSITE" id="PS00108">
    <property type="entry name" value="PROTEIN_KINASE_ST"/>
    <property type="match status" value="1"/>
</dbReference>
<dbReference type="FunFam" id="1.10.510.10:FF:000624">
    <property type="entry name" value="Mitogen-activated protein kinase"/>
    <property type="match status" value="1"/>
</dbReference>
<reference evidence="11" key="1">
    <citation type="submission" date="2022-11" db="UniProtKB">
        <authorList>
            <consortium name="WormBaseParasite"/>
        </authorList>
    </citation>
    <scope>IDENTIFICATION</scope>
</reference>
<evidence type="ECO:0000256" key="4">
    <source>
        <dbReference type="ARBA" id="ARBA00022777"/>
    </source>
</evidence>
<sequence>MRSSNGRSKPAFNRILDDLARRQLLLDFQFAAANENYEARRNIGAGAFGIVCEAVDHSTGEIVAIKKIGHASATPTLARRTLREIRVLRYIRHENIVELKDIFRVPGSLGINVFMVMNLMEGSLHHVIHGSTDFLEYDLVVFFLYQLLRGLKYLHAAGIAHRDLKPSNLLVNSDCHLRIADFGMAKLALNDRMENSDEHCFYMTQHVATLPYRAPELLFVMPEHSTSVDMWAVGCILAEMLLKREVFPGRSVSVQIKILVTQVGSPTEEMKSLICCERTKRYIENLGKQPGWNWDEIVPFEPSESRPKPNPEAIDLISKLMKMDSKERFDVLEAIYHPFLKQFHSTRITEGACPFKVKMDMADVEHLSNDELIDAVINDIRCASNNDYLSSPSTSPTSKALNSPERKQRSMSAAPPQRQGNGGSLDSSVHSETISTDSRASSNSLSDHNSSSYFLVNDHCNPLQITSL</sequence>
<dbReference type="Gene3D" id="3.30.200.20">
    <property type="entry name" value="Phosphorylase Kinase, domain 1"/>
    <property type="match status" value="1"/>
</dbReference>
<evidence type="ECO:0000313" key="11">
    <source>
        <dbReference type="WBParaSite" id="PSU_v2.g3873.t1"/>
    </source>
</evidence>
<dbReference type="InterPro" id="IPR017441">
    <property type="entry name" value="Protein_kinase_ATP_BS"/>
</dbReference>
<dbReference type="InterPro" id="IPR011009">
    <property type="entry name" value="Kinase-like_dom_sf"/>
</dbReference>
<dbReference type="AlphaFoldDB" id="A0A914Z0S7"/>
<keyword evidence="3 6" id="KW-0547">Nucleotide-binding</keyword>
<name>A0A914Z0S7_9BILA</name>
<dbReference type="InterPro" id="IPR000719">
    <property type="entry name" value="Prot_kinase_dom"/>
</dbReference>
<dbReference type="Gene3D" id="1.10.510.10">
    <property type="entry name" value="Transferase(Phosphotransferase) domain 1"/>
    <property type="match status" value="1"/>
</dbReference>
<evidence type="ECO:0000313" key="10">
    <source>
        <dbReference type="Proteomes" id="UP000887577"/>
    </source>
</evidence>
<keyword evidence="10" id="KW-1185">Reference proteome</keyword>